<dbReference type="InterPro" id="IPR046849">
    <property type="entry name" value="E2_motif"/>
</dbReference>
<evidence type="ECO:0000313" key="4">
    <source>
        <dbReference type="Proteomes" id="UP001604277"/>
    </source>
</evidence>
<dbReference type="EMBL" id="JBFOLJ010000002">
    <property type="protein sequence ID" value="KAL2552014.1"/>
    <property type="molecule type" value="Genomic_DNA"/>
</dbReference>
<evidence type="ECO:0000256" key="1">
    <source>
        <dbReference type="ARBA" id="ARBA00022737"/>
    </source>
</evidence>
<gene>
    <name evidence="3" type="ORF">Fot_05633</name>
</gene>
<accession>A0ABD1WQP0</accession>
<dbReference type="InterPro" id="IPR046960">
    <property type="entry name" value="PPR_At4g14850-like_plant"/>
</dbReference>
<dbReference type="InterPro" id="IPR046848">
    <property type="entry name" value="E_motif"/>
</dbReference>
<sequence length="492" mass="55073">MTKLLEIPNIPYAHKLFENTPNPTLFLYNKLIQAYSSHGPHFQCLALYSQMLHQGYSPNPHTFTFLFAAGANLSVHSQGQMLHAHFIQFGLQNDVYALTALVDMYAKMGLVYFARKQFDEMSVKDVPTWNSLIAGYMRCGDMDKASSLFSAMPSRNVISWTAMISGYSQNGKYREALEIYLEMEKEGRVRPNEVTIASVLPACANLGALEVGWRIEAYARVNGYFKNMFVCNAVLELYTRCGRIDRASQVFDDISGRRNLCSWNTMIMGLAVHGKCDEALALFNQMLGKGITPDDVTFVGTILACTHGGMVGKGRELFNLMKKKFSINPKLEHYGCMVDLLGRAGELQEAYYLIQTMPMKPDSIVWGTLLGACSFHGNVELAEKAAESLFKLEPWNPGNYVILSNIYARAGRWDGVAKLRKLMKGSNITKAAGYSFIEEGGKIHKFIVDDKSHPRSDLIFAVLDDVTAKMKLDANTTYSDSEIEEICIMETI</sequence>
<organism evidence="3 4">
    <name type="scientific">Forsythia ovata</name>
    <dbReference type="NCBI Taxonomy" id="205694"/>
    <lineage>
        <taxon>Eukaryota</taxon>
        <taxon>Viridiplantae</taxon>
        <taxon>Streptophyta</taxon>
        <taxon>Embryophyta</taxon>
        <taxon>Tracheophyta</taxon>
        <taxon>Spermatophyta</taxon>
        <taxon>Magnoliopsida</taxon>
        <taxon>eudicotyledons</taxon>
        <taxon>Gunneridae</taxon>
        <taxon>Pentapetalae</taxon>
        <taxon>asterids</taxon>
        <taxon>lamiids</taxon>
        <taxon>Lamiales</taxon>
        <taxon>Oleaceae</taxon>
        <taxon>Forsythieae</taxon>
        <taxon>Forsythia</taxon>
    </lineage>
</organism>
<proteinExistence type="predicted"/>
<dbReference type="Proteomes" id="UP001604277">
    <property type="component" value="Unassembled WGS sequence"/>
</dbReference>
<comment type="caution">
    <text evidence="3">The sequence shown here is derived from an EMBL/GenBank/DDBJ whole genome shotgun (WGS) entry which is preliminary data.</text>
</comment>
<dbReference type="AlphaFoldDB" id="A0ABD1WQP0"/>
<evidence type="ECO:0000256" key="2">
    <source>
        <dbReference type="PROSITE-ProRule" id="PRU00708"/>
    </source>
</evidence>
<dbReference type="Pfam" id="PF13041">
    <property type="entry name" value="PPR_2"/>
    <property type="match status" value="3"/>
</dbReference>
<feature type="repeat" description="PPR" evidence="2">
    <location>
        <begin position="125"/>
        <end position="155"/>
    </location>
</feature>
<dbReference type="PANTHER" id="PTHR47926">
    <property type="entry name" value="PENTATRICOPEPTIDE REPEAT-CONTAINING PROTEIN"/>
    <property type="match status" value="1"/>
</dbReference>
<dbReference type="Gene3D" id="1.25.40.10">
    <property type="entry name" value="Tetratricopeptide repeat domain"/>
    <property type="match status" value="4"/>
</dbReference>
<dbReference type="InterPro" id="IPR011990">
    <property type="entry name" value="TPR-like_helical_dom_sf"/>
</dbReference>
<dbReference type="Pfam" id="PF20430">
    <property type="entry name" value="Eplus_motif"/>
    <property type="match status" value="1"/>
</dbReference>
<reference evidence="4" key="1">
    <citation type="submission" date="2024-07" db="EMBL/GenBank/DDBJ databases">
        <title>Two chromosome-level genome assemblies of Korean endemic species Abeliophyllum distichum and Forsythia ovata (Oleaceae).</title>
        <authorList>
            <person name="Jang H."/>
        </authorList>
    </citation>
    <scope>NUCLEOTIDE SEQUENCE [LARGE SCALE GENOMIC DNA]</scope>
</reference>
<feature type="repeat" description="PPR" evidence="2">
    <location>
        <begin position="259"/>
        <end position="293"/>
    </location>
</feature>
<keyword evidence="4" id="KW-1185">Reference proteome</keyword>
<dbReference type="NCBIfam" id="TIGR00756">
    <property type="entry name" value="PPR"/>
    <property type="match status" value="4"/>
</dbReference>
<evidence type="ECO:0000313" key="3">
    <source>
        <dbReference type="EMBL" id="KAL2552014.1"/>
    </source>
</evidence>
<name>A0ABD1WQP0_9LAMI</name>
<protein>
    <submittedName>
        <fullName evidence="3">Pentatricopeptide repeat-containing protein</fullName>
    </submittedName>
</protein>
<keyword evidence="1" id="KW-0677">Repeat</keyword>
<dbReference type="Pfam" id="PF20431">
    <property type="entry name" value="E_motif"/>
    <property type="match status" value="1"/>
</dbReference>
<dbReference type="FunFam" id="1.25.40.10:FF:000348">
    <property type="entry name" value="Pentatricopeptide repeat-containing protein chloroplastic"/>
    <property type="match status" value="1"/>
</dbReference>
<dbReference type="InterPro" id="IPR002885">
    <property type="entry name" value="PPR_rpt"/>
</dbReference>
<dbReference type="PROSITE" id="PS51375">
    <property type="entry name" value="PPR"/>
    <property type="match status" value="4"/>
</dbReference>
<dbReference type="PANTHER" id="PTHR47926:SF540">
    <property type="entry name" value="PENTATRICOPEPTIDE REPEAT-CONTAINING PROTEIN"/>
    <property type="match status" value="1"/>
</dbReference>
<dbReference type="Pfam" id="PF01535">
    <property type="entry name" value="PPR"/>
    <property type="match status" value="3"/>
</dbReference>
<dbReference type="FunFam" id="1.25.40.10:FF:000184">
    <property type="entry name" value="Pentatricopeptide repeat-containing protein, chloroplastic"/>
    <property type="match status" value="1"/>
</dbReference>
<feature type="repeat" description="PPR" evidence="2">
    <location>
        <begin position="24"/>
        <end position="58"/>
    </location>
</feature>
<dbReference type="SUPFAM" id="SSF48452">
    <property type="entry name" value="TPR-like"/>
    <property type="match status" value="1"/>
</dbReference>
<feature type="repeat" description="PPR" evidence="2">
    <location>
        <begin position="156"/>
        <end position="190"/>
    </location>
</feature>